<keyword evidence="4" id="KW-1185">Reference proteome</keyword>
<feature type="region of interest" description="Disordered" evidence="1">
    <location>
        <begin position="41"/>
        <end position="74"/>
    </location>
</feature>
<evidence type="ECO:0000313" key="4">
    <source>
        <dbReference type="Proteomes" id="UP000499080"/>
    </source>
</evidence>
<evidence type="ECO:0000256" key="1">
    <source>
        <dbReference type="SAM" id="MobiDB-lite"/>
    </source>
</evidence>
<reference evidence="2 4" key="1">
    <citation type="journal article" date="2019" name="Sci. Rep.">
        <title>Orb-weaving spider Araneus ventricosus genome elucidates the spidroin gene catalogue.</title>
        <authorList>
            <person name="Kono N."/>
            <person name="Nakamura H."/>
            <person name="Ohtoshi R."/>
            <person name="Moran D.A.P."/>
            <person name="Shinohara A."/>
            <person name="Yoshida Y."/>
            <person name="Fujiwara M."/>
            <person name="Mori M."/>
            <person name="Tomita M."/>
            <person name="Arakawa K."/>
        </authorList>
    </citation>
    <scope>NUCLEOTIDE SEQUENCE [LARGE SCALE GENOMIC DNA]</scope>
</reference>
<dbReference type="EMBL" id="BGPR01022000">
    <property type="protein sequence ID" value="GBN87848.1"/>
    <property type="molecule type" value="Genomic_DNA"/>
</dbReference>
<proteinExistence type="predicted"/>
<gene>
    <name evidence="3" type="ORF">AVEN_196578_1</name>
    <name evidence="2" type="ORF">AVEN_31088_1</name>
</gene>
<name>A0A4Y2SHW9_ARAVE</name>
<dbReference type="Proteomes" id="UP000499080">
    <property type="component" value="Unassembled WGS sequence"/>
</dbReference>
<comment type="caution">
    <text evidence="2">The sequence shown here is derived from an EMBL/GenBank/DDBJ whole genome shotgun (WGS) entry which is preliminary data.</text>
</comment>
<organism evidence="2 4">
    <name type="scientific">Araneus ventricosus</name>
    <name type="common">Orbweaver spider</name>
    <name type="synonym">Epeira ventricosa</name>
    <dbReference type="NCBI Taxonomy" id="182803"/>
    <lineage>
        <taxon>Eukaryota</taxon>
        <taxon>Metazoa</taxon>
        <taxon>Ecdysozoa</taxon>
        <taxon>Arthropoda</taxon>
        <taxon>Chelicerata</taxon>
        <taxon>Arachnida</taxon>
        <taxon>Araneae</taxon>
        <taxon>Araneomorphae</taxon>
        <taxon>Entelegynae</taxon>
        <taxon>Araneoidea</taxon>
        <taxon>Araneidae</taxon>
        <taxon>Araneus</taxon>
    </lineage>
</organism>
<evidence type="ECO:0000313" key="2">
    <source>
        <dbReference type="EMBL" id="GBN87848.1"/>
    </source>
</evidence>
<sequence>MLSQLIFTIHQIDIHHRSLVHKNTETFTTVFVHEAHGQEMVNARRNQTSRKDHNHSHRPDARRNQCEEVRPEGIDPIGSHVETIVCL</sequence>
<feature type="compositionally biased region" description="Basic and acidic residues" evidence="1">
    <location>
        <begin position="57"/>
        <end position="73"/>
    </location>
</feature>
<evidence type="ECO:0000313" key="3">
    <source>
        <dbReference type="EMBL" id="GBN87969.1"/>
    </source>
</evidence>
<dbReference type="EMBL" id="BGPR01022062">
    <property type="protein sequence ID" value="GBN87969.1"/>
    <property type="molecule type" value="Genomic_DNA"/>
</dbReference>
<accession>A0A4Y2SHW9</accession>
<protein>
    <submittedName>
        <fullName evidence="2">Uncharacterized protein</fullName>
    </submittedName>
</protein>
<dbReference type="AlphaFoldDB" id="A0A4Y2SHW9"/>